<dbReference type="RefSeq" id="XP_045286343.1">
    <property type="nucleotide sequence ID" value="XM_045433175.1"/>
</dbReference>
<dbReference type="GeneID" id="69039142"/>
<sequence>MTRIILVWCEEIGRRQLKQKPLPLPESRRRCCVNTYPAYVVVVIAAYKLLAIPRSIDVELKMTEEVKLPQQRHLELVEKEDRRREWNMELVIGEGQKKWMLTIPTDVDTGDHPRDPPRCLIFVIRRMAGFLHKVFQQRSLASYKLPLTEKNNVYRGILRRGSIDGATCVDEARVFCGDLIARRASETNRGSCTGSSGIVRTPKLNCMYRCSQYGEPILEYFVAWVVVKQTR</sequence>
<evidence type="ECO:0000313" key="1">
    <source>
        <dbReference type="EMBL" id="EEH05862.1"/>
    </source>
</evidence>
<proteinExistence type="predicted"/>
<name>C0NSJ6_AJECG</name>
<evidence type="ECO:0000313" key="2">
    <source>
        <dbReference type="Proteomes" id="UP000001631"/>
    </source>
</evidence>
<reference evidence="1" key="1">
    <citation type="submission" date="2009-02" db="EMBL/GenBank/DDBJ databases">
        <title>The Genome Sequence of Ajellomyces capsulatus strain G186AR.</title>
        <authorList>
            <consortium name="The Broad Institute Genome Sequencing Platform"/>
            <person name="Champion M."/>
            <person name="Cuomo C."/>
            <person name="Ma L.-J."/>
            <person name="Henn M.R."/>
            <person name="Sil A."/>
            <person name="Goldman B."/>
            <person name="Young S.K."/>
            <person name="Kodira C.D."/>
            <person name="Zeng Q."/>
            <person name="Koehrsen M."/>
            <person name="Alvarado L."/>
            <person name="Berlin A."/>
            <person name="Borenstein D."/>
            <person name="Chen Z."/>
            <person name="Engels R."/>
            <person name="Freedman E."/>
            <person name="Gellesch M."/>
            <person name="Goldberg J."/>
            <person name="Griggs A."/>
            <person name="Gujja S."/>
            <person name="Heiman D."/>
            <person name="Hepburn T."/>
            <person name="Howarth C."/>
            <person name="Jen D."/>
            <person name="Larson L."/>
            <person name="Lewis B."/>
            <person name="Mehta T."/>
            <person name="Park D."/>
            <person name="Pearson M."/>
            <person name="Roberts A."/>
            <person name="Saif S."/>
            <person name="Shea T."/>
            <person name="Shenoy N."/>
            <person name="Sisk P."/>
            <person name="Stolte C."/>
            <person name="Sykes S."/>
            <person name="Walk T."/>
            <person name="White J."/>
            <person name="Yandava C."/>
            <person name="Klein B."/>
            <person name="McEwen J.G."/>
            <person name="Puccia R."/>
            <person name="Goldman G.H."/>
            <person name="Felipe M.S."/>
            <person name="Nino-Vega G."/>
            <person name="San-Blas G."/>
            <person name="Taylor J."/>
            <person name="Mendoza L."/>
            <person name="Galagan J."/>
            <person name="Nusbaum C."/>
            <person name="Birren B."/>
        </authorList>
    </citation>
    <scope>NUCLEOTIDE SEQUENCE</scope>
    <source>
        <strain evidence="1">G186AR</strain>
    </source>
</reference>
<dbReference type="EMBL" id="GG663370">
    <property type="protein sequence ID" value="EEH05862.1"/>
    <property type="molecule type" value="Genomic_DNA"/>
</dbReference>
<protein>
    <submittedName>
        <fullName evidence="1">Uncharacterized protein</fullName>
    </submittedName>
</protein>
<dbReference type="AlphaFoldDB" id="C0NSJ6"/>
<keyword evidence="2" id="KW-1185">Reference proteome</keyword>
<accession>C0NSJ6</accession>
<dbReference type="HOGENOM" id="CLU_1199517_0_0_1"/>
<organism evidence="1 2">
    <name type="scientific">Ajellomyces capsulatus (strain G186AR / H82 / ATCC MYA-2454 / RMSCC 2432)</name>
    <name type="common">Darling's disease fungus</name>
    <name type="synonym">Histoplasma capsulatum</name>
    <dbReference type="NCBI Taxonomy" id="447093"/>
    <lineage>
        <taxon>Eukaryota</taxon>
        <taxon>Fungi</taxon>
        <taxon>Dikarya</taxon>
        <taxon>Ascomycota</taxon>
        <taxon>Pezizomycotina</taxon>
        <taxon>Eurotiomycetes</taxon>
        <taxon>Eurotiomycetidae</taxon>
        <taxon>Onygenales</taxon>
        <taxon>Ajellomycetaceae</taxon>
        <taxon>Histoplasma</taxon>
    </lineage>
</organism>
<dbReference type="Proteomes" id="UP000001631">
    <property type="component" value="Unassembled WGS sequence"/>
</dbReference>
<dbReference type="InParanoid" id="C0NSJ6"/>
<gene>
    <name evidence="1" type="ORF">HCBG_06126</name>
</gene>